<dbReference type="Pfam" id="PF23015">
    <property type="entry name" value="zf-WIZ"/>
    <property type="match status" value="1"/>
</dbReference>
<comment type="caution">
    <text evidence="2">The sequence shown here is derived from an EMBL/GenBank/DDBJ whole genome shotgun (WGS) entry which is preliminary data.</text>
</comment>
<feature type="domain" description="Wiz C-terminal zinc finger" evidence="1">
    <location>
        <begin position="1"/>
        <end position="19"/>
    </location>
</feature>
<organism evidence="2 3">
    <name type="scientific">Albula glossodonta</name>
    <name type="common">roundjaw bonefish</name>
    <dbReference type="NCBI Taxonomy" id="121402"/>
    <lineage>
        <taxon>Eukaryota</taxon>
        <taxon>Metazoa</taxon>
        <taxon>Chordata</taxon>
        <taxon>Craniata</taxon>
        <taxon>Vertebrata</taxon>
        <taxon>Euteleostomi</taxon>
        <taxon>Actinopterygii</taxon>
        <taxon>Neopterygii</taxon>
        <taxon>Teleostei</taxon>
        <taxon>Albuliformes</taxon>
        <taxon>Albulidae</taxon>
        <taxon>Albula</taxon>
    </lineage>
</organism>
<dbReference type="EMBL" id="JAFBMS010002109">
    <property type="protein sequence ID" value="KAG9328539.1"/>
    <property type="molecule type" value="Genomic_DNA"/>
</dbReference>
<gene>
    <name evidence="2" type="ORF">JZ751_013379</name>
</gene>
<protein>
    <recommendedName>
        <fullName evidence="1">Wiz C-terminal zinc finger domain-containing protein</fullName>
    </recommendedName>
</protein>
<keyword evidence="3" id="KW-1185">Reference proteome</keyword>
<evidence type="ECO:0000259" key="1">
    <source>
        <dbReference type="Pfam" id="PF23015"/>
    </source>
</evidence>
<dbReference type="Proteomes" id="UP000824540">
    <property type="component" value="Unassembled WGS sequence"/>
</dbReference>
<evidence type="ECO:0000313" key="2">
    <source>
        <dbReference type="EMBL" id="KAG9328539.1"/>
    </source>
</evidence>
<reference evidence="2" key="1">
    <citation type="thesis" date="2021" institute="BYU ScholarsArchive" country="Provo, UT, USA">
        <title>Applications of and Algorithms for Genome Assembly and Genomic Analyses with an Emphasis on Marine Teleosts.</title>
        <authorList>
            <person name="Pickett B.D."/>
        </authorList>
    </citation>
    <scope>NUCLEOTIDE SEQUENCE</scope>
    <source>
        <strain evidence="2">HI-2016</strain>
    </source>
</reference>
<sequence length="210" mass="22538">GPLSVQEDWIKHLQRHIMNASVPHTGAGMVEVTCLPKDPPSSPEPQTTPPPLTQPAVCQYFVHSSSVALGAHVTGAVFPLCLRTYAQICTTESVGTVSAGIIPPVWGCSVTRGCDALCGIWESRSSRAYSLGGPDEEEGCDEIAASCMRKEGEEREHRTSSSIQAGEVAVRRLIGGEDRGHVEVMEHAHEQLALIPPRPAPPSIQRPYSL</sequence>
<evidence type="ECO:0000313" key="3">
    <source>
        <dbReference type="Proteomes" id="UP000824540"/>
    </source>
</evidence>
<accession>A0A8T2MJJ3</accession>
<dbReference type="InterPro" id="IPR055125">
    <property type="entry name" value="Wiz_C_Znf"/>
</dbReference>
<dbReference type="OrthoDB" id="8669871at2759"/>
<feature type="non-terminal residue" evidence="2">
    <location>
        <position position="1"/>
    </location>
</feature>
<proteinExistence type="predicted"/>
<dbReference type="AlphaFoldDB" id="A0A8T2MJJ3"/>
<name>A0A8T2MJJ3_9TELE</name>